<dbReference type="EMBL" id="JANFXK010000016">
    <property type="protein sequence ID" value="MCQ4637755.1"/>
    <property type="molecule type" value="Genomic_DNA"/>
</dbReference>
<sequence>MSDYRTLIERIEHFYIDAVEEFKEAEQQIINDSQFRSIIRKKDYDGNIAKLKECKRTAQDINVNDIEIDADDEESREVAERFNRALAMFNGLCDAYVQLQVFLKKKSMKEPAKFSTYKEIFAKVQQYKEAANGALHDLDMVYTDYTEEYVLDDREDSDE</sequence>
<protein>
    <submittedName>
        <fullName evidence="1">Uncharacterized protein</fullName>
    </submittedName>
</protein>
<accession>A0ABT1RRD1</accession>
<comment type="caution">
    <text evidence="1">The sequence shown here is derived from an EMBL/GenBank/DDBJ whole genome shotgun (WGS) entry which is preliminary data.</text>
</comment>
<dbReference type="Proteomes" id="UP001524502">
    <property type="component" value="Unassembled WGS sequence"/>
</dbReference>
<evidence type="ECO:0000313" key="2">
    <source>
        <dbReference type="Proteomes" id="UP001524502"/>
    </source>
</evidence>
<keyword evidence="2" id="KW-1185">Reference proteome</keyword>
<organism evidence="1 2">
    <name type="scientific">Anaerovorax odorimutans</name>
    <dbReference type="NCBI Taxonomy" id="109327"/>
    <lineage>
        <taxon>Bacteria</taxon>
        <taxon>Bacillati</taxon>
        <taxon>Bacillota</taxon>
        <taxon>Clostridia</taxon>
        <taxon>Peptostreptococcales</taxon>
        <taxon>Anaerovoracaceae</taxon>
        <taxon>Anaerovorax</taxon>
    </lineage>
</organism>
<evidence type="ECO:0000313" key="1">
    <source>
        <dbReference type="EMBL" id="MCQ4637755.1"/>
    </source>
</evidence>
<reference evidence="1 2" key="1">
    <citation type="submission" date="2022-06" db="EMBL/GenBank/DDBJ databases">
        <title>Isolation of gut microbiota from human fecal samples.</title>
        <authorList>
            <person name="Pamer E.G."/>
            <person name="Barat B."/>
            <person name="Waligurski E."/>
            <person name="Medina S."/>
            <person name="Paddock L."/>
            <person name="Mostad J."/>
        </authorList>
    </citation>
    <scope>NUCLEOTIDE SEQUENCE [LARGE SCALE GENOMIC DNA]</scope>
    <source>
        <strain evidence="1 2">SL.3.17</strain>
    </source>
</reference>
<gene>
    <name evidence="1" type="ORF">NE619_13555</name>
</gene>
<proteinExistence type="predicted"/>
<dbReference type="RefSeq" id="WP_256132939.1">
    <property type="nucleotide sequence ID" value="NZ_JANFXK010000016.1"/>
</dbReference>
<name>A0ABT1RRD1_9FIRM</name>